<dbReference type="Proteomes" id="UP000184268">
    <property type="component" value="Unassembled WGS sequence"/>
</dbReference>
<evidence type="ECO:0000313" key="8">
    <source>
        <dbReference type="EMBL" id="SHI22947.1"/>
    </source>
</evidence>
<comment type="similarity">
    <text evidence="2">Belongs to the UPF0719 family.</text>
</comment>
<evidence type="ECO:0008006" key="10">
    <source>
        <dbReference type="Google" id="ProtNLM"/>
    </source>
</evidence>
<keyword evidence="4 7" id="KW-0812">Transmembrane</keyword>
<sequence>MEWINYWQAWSQHYPLSEILVELAVAAVLFVIARFSHGWFAGVDTREELAERDNIAFGISVAGGFIALAVSLSGVFKLPGQATLWQDALWMLGLGLAAILLIRFGRWWYDKWGLNQVDKREQILKGNVAMAIVDGAVAVAIAMVLKGMLLWLGELSAAALPLLVFNFFIAISFLVLLTRLLELGYRRNNQGGSLQQALAHDHRPVALRHSGYLLACGLVIQTSGHFHPYQAHMPLLNVAAWLLWALFGLALLVLCSWALRRLVLTQVKVSLEVELQNNAGVAALEGALVFATAYVLSMVLLP</sequence>
<feature type="transmembrane region" description="Helical" evidence="7">
    <location>
        <begin position="235"/>
        <end position="259"/>
    </location>
</feature>
<keyword evidence="6 7" id="KW-0472">Membrane</keyword>
<evidence type="ECO:0000256" key="1">
    <source>
        <dbReference type="ARBA" id="ARBA00004651"/>
    </source>
</evidence>
<name>A0A1M5ZFF5_9GAMM</name>
<evidence type="ECO:0000256" key="4">
    <source>
        <dbReference type="ARBA" id="ARBA00022692"/>
    </source>
</evidence>
<organism evidence="8 9">
    <name type="scientific">Ferrimonas marina</name>
    <dbReference type="NCBI Taxonomy" id="299255"/>
    <lineage>
        <taxon>Bacteria</taxon>
        <taxon>Pseudomonadati</taxon>
        <taxon>Pseudomonadota</taxon>
        <taxon>Gammaproteobacteria</taxon>
        <taxon>Alteromonadales</taxon>
        <taxon>Ferrimonadaceae</taxon>
        <taxon>Ferrimonas</taxon>
    </lineage>
</organism>
<dbReference type="GO" id="GO:0005886">
    <property type="term" value="C:plasma membrane"/>
    <property type="evidence" value="ECO:0007669"/>
    <property type="project" value="UniProtKB-SubCell"/>
</dbReference>
<dbReference type="OrthoDB" id="6397734at2"/>
<evidence type="ECO:0000256" key="3">
    <source>
        <dbReference type="ARBA" id="ARBA00022475"/>
    </source>
</evidence>
<dbReference type="STRING" id="299255.SAMN02745129_0222"/>
<dbReference type="PANTHER" id="PTHR40043">
    <property type="entry name" value="UPF0719 INNER MEMBRANE PROTEIN YJFL"/>
    <property type="match status" value="1"/>
</dbReference>
<comment type="subcellular location">
    <subcellularLocation>
        <location evidence="1">Cell membrane</location>
        <topology evidence="1">Multi-pass membrane protein</topology>
    </subcellularLocation>
</comment>
<evidence type="ECO:0000256" key="2">
    <source>
        <dbReference type="ARBA" id="ARBA00005779"/>
    </source>
</evidence>
<proteinExistence type="inferred from homology"/>
<evidence type="ECO:0000256" key="6">
    <source>
        <dbReference type="ARBA" id="ARBA00023136"/>
    </source>
</evidence>
<keyword evidence="5 7" id="KW-1133">Transmembrane helix</keyword>
<dbReference type="AlphaFoldDB" id="A0A1M5ZFF5"/>
<protein>
    <recommendedName>
        <fullName evidence="10">DUF350 domain-containing protein</fullName>
    </recommendedName>
</protein>
<evidence type="ECO:0000313" key="9">
    <source>
        <dbReference type="Proteomes" id="UP000184268"/>
    </source>
</evidence>
<evidence type="ECO:0000256" key="7">
    <source>
        <dbReference type="SAM" id="Phobius"/>
    </source>
</evidence>
<evidence type="ECO:0000256" key="5">
    <source>
        <dbReference type="ARBA" id="ARBA00022989"/>
    </source>
</evidence>
<dbReference type="PANTHER" id="PTHR40043:SF1">
    <property type="entry name" value="UPF0719 INNER MEMBRANE PROTEIN YJFL"/>
    <property type="match status" value="1"/>
</dbReference>
<feature type="transmembrane region" description="Helical" evidence="7">
    <location>
        <begin position="55"/>
        <end position="76"/>
    </location>
</feature>
<keyword evidence="3" id="KW-1003">Cell membrane</keyword>
<accession>A0A1M5ZFF5</accession>
<dbReference type="RefSeq" id="WP_067662359.1">
    <property type="nucleotide sequence ID" value="NZ_FQXG01000011.1"/>
</dbReference>
<keyword evidence="9" id="KW-1185">Reference proteome</keyword>
<dbReference type="Pfam" id="PF03994">
    <property type="entry name" value="DUF350"/>
    <property type="match status" value="2"/>
</dbReference>
<dbReference type="InterPro" id="IPR007140">
    <property type="entry name" value="DUF350"/>
</dbReference>
<feature type="transmembrane region" description="Helical" evidence="7">
    <location>
        <begin position="20"/>
        <end position="43"/>
    </location>
</feature>
<reference evidence="8 9" key="1">
    <citation type="submission" date="2016-11" db="EMBL/GenBank/DDBJ databases">
        <authorList>
            <person name="Jaros S."/>
            <person name="Januszkiewicz K."/>
            <person name="Wedrychowicz H."/>
        </authorList>
    </citation>
    <scope>NUCLEOTIDE SEQUENCE [LARGE SCALE GENOMIC DNA]</scope>
    <source>
        <strain evidence="8 9">DSM 16917</strain>
    </source>
</reference>
<dbReference type="EMBL" id="FQXG01000011">
    <property type="protein sequence ID" value="SHI22947.1"/>
    <property type="molecule type" value="Genomic_DNA"/>
</dbReference>
<gene>
    <name evidence="8" type="ORF">SAMN02745129_0222</name>
</gene>
<feature type="transmembrane region" description="Helical" evidence="7">
    <location>
        <begin position="279"/>
        <end position="301"/>
    </location>
</feature>
<feature type="transmembrane region" description="Helical" evidence="7">
    <location>
        <begin position="129"/>
        <end position="152"/>
    </location>
</feature>
<feature type="transmembrane region" description="Helical" evidence="7">
    <location>
        <begin position="88"/>
        <end position="109"/>
    </location>
</feature>
<feature type="transmembrane region" description="Helical" evidence="7">
    <location>
        <begin position="158"/>
        <end position="177"/>
    </location>
</feature>